<dbReference type="WBParaSite" id="Pan_g15685.t1">
    <property type="protein sequence ID" value="Pan_g15685.t1"/>
    <property type="gene ID" value="Pan_g15685"/>
</dbReference>
<dbReference type="Gene3D" id="3.40.50.850">
    <property type="entry name" value="Isochorismatase-like"/>
    <property type="match status" value="1"/>
</dbReference>
<evidence type="ECO:0000256" key="2">
    <source>
        <dbReference type="ARBA" id="ARBA00040688"/>
    </source>
</evidence>
<dbReference type="Pfam" id="PF00857">
    <property type="entry name" value="Isochorismatase"/>
    <property type="match status" value="1"/>
</dbReference>
<protein>
    <recommendedName>
        <fullName evidence="2">Isochorismatase domain-containing protein 1</fullName>
    </recommendedName>
</protein>
<name>A0A7E4V2M6_PANRE</name>
<accession>A0A7E4V2M6</accession>
<dbReference type="PANTHER" id="PTHR14119:SF17">
    <property type="entry name" value="ISOCHORISMATASE DOMAIN-CONTAINING PROTEIN 1"/>
    <property type="match status" value="1"/>
</dbReference>
<dbReference type="CDD" id="cd01012">
    <property type="entry name" value="YcaC_related"/>
    <property type="match status" value="1"/>
</dbReference>
<evidence type="ECO:0000313" key="5">
    <source>
        <dbReference type="WBParaSite" id="Pan_g15685.t1"/>
    </source>
</evidence>
<reference evidence="5" key="2">
    <citation type="submission" date="2020-10" db="UniProtKB">
        <authorList>
            <consortium name="WormBaseParasite"/>
        </authorList>
    </citation>
    <scope>IDENTIFICATION</scope>
</reference>
<sequence>MASRILQRVNAKQTALLVCDMQEKFRNNIKYFPEIVTVTKRLVDTSKILNLPIVATEQYPKGLGHTVPELGLAELNVPTFAKTVFSMVNDDVIGILESKSVKDIVLTGIEAHVCVYHTTLDLLEKGYNVHVVVDATSSRSMTDRIFAYKSLKQAGAVLSTSETIILGLLGGSHHPNFREVQKLIMESAPDTGLLGKL</sequence>
<organism evidence="4 5">
    <name type="scientific">Panagrellus redivivus</name>
    <name type="common">Microworm</name>
    <dbReference type="NCBI Taxonomy" id="6233"/>
    <lineage>
        <taxon>Eukaryota</taxon>
        <taxon>Metazoa</taxon>
        <taxon>Ecdysozoa</taxon>
        <taxon>Nematoda</taxon>
        <taxon>Chromadorea</taxon>
        <taxon>Rhabditida</taxon>
        <taxon>Tylenchina</taxon>
        <taxon>Panagrolaimomorpha</taxon>
        <taxon>Panagrolaimoidea</taxon>
        <taxon>Panagrolaimidae</taxon>
        <taxon>Panagrellus</taxon>
    </lineage>
</organism>
<dbReference type="InterPro" id="IPR000868">
    <property type="entry name" value="Isochorismatase-like_dom"/>
</dbReference>
<evidence type="ECO:0000259" key="3">
    <source>
        <dbReference type="Pfam" id="PF00857"/>
    </source>
</evidence>
<proteinExistence type="inferred from homology"/>
<comment type="similarity">
    <text evidence="1">Belongs to the isochorismatase family.</text>
</comment>
<dbReference type="InterPro" id="IPR050993">
    <property type="entry name" value="Isochorismatase_domain"/>
</dbReference>
<dbReference type="Proteomes" id="UP000492821">
    <property type="component" value="Unassembled WGS sequence"/>
</dbReference>
<feature type="domain" description="Isochorismatase-like" evidence="3">
    <location>
        <begin position="14"/>
        <end position="162"/>
    </location>
</feature>
<dbReference type="InterPro" id="IPR036380">
    <property type="entry name" value="Isochorismatase-like_sf"/>
</dbReference>
<evidence type="ECO:0000256" key="1">
    <source>
        <dbReference type="ARBA" id="ARBA00006336"/>
    </source>
</evidence>
<dbReference type="SUPFAM" id="SSF52499">
    <property type="entry name" value="Isochorismatase-like hydrolases"/>
    <property type="match status" value="1"/>
</dbReference>
<reference evidence="4" key="1">
    <citation type="journal article" date="2013" name="Genetics">
        <title>The draft genome and transcriptome of Panagrellus redivivus are shaped by the harsh demands of a free-living lifestyle.</title>
        <authorList>
            <person name="Srinivasan J."/>
            <person name="Dillman A.R."/>
            <person name="Macchietto M.G."/>
            <person name="Heikkinen L."/>
            <person name="Lakso M."/>
            <person name="Fracchia K.M."/>
            <person name="Antoshechkin I."/>
            <person name="Mortazavi A."/>
            <person name="Wong G."/>
            <person name="Sternberg P.W."/>
        </authorList>
    </citation>
    <scope>NUCLEOTIDE SEQUENCE [LARGE SCALE GENOMIC DNA]</scope>
    <source>
        <strain evidence="4">MT8872</strain>
    </source>
</reference>
<evidence type="ECO:0000313" key="4">
    <source>
        <dbReference type="Proteomes" id="UP000492821"/>
    </source>
</evidence>
<keyword evidence="4" id="KW-1185">Reference proteome</keyword>
<dbReference type="AlphaFoldDB" id="A0A7E4V2M6"/>
<dbReference type="FunFam" id="3.40.50.850:FF:000001">
    <property type="entry name" value="Isochorismatase domain-containing protein 1"/>
    <property type="match status" value="1"/>
</dbReference>
<dbReference type="PANTHER" id="PTHR14119">
    <property type="entry name" value="HYDROLASE"/>
    <property type="match status" value="1"/>
</dbReference>